<name>A0A316VBR2_9BASI</name>
<keyword evidence="6 7" id="KW-0720">Serine protease</keyword>
<dbReference type="Gene3D" id="2.130.10.120">
    <property type="entry name" value="Prolyl oligopeptidase, N-terminal domain"/>
    <property type="match status" value="1"/>
</dbReference>
<dbReference type="EMBL" id="KZ819603">
    <property type="protein sequence ID" value="PWN35002.1"/>
    <property type="molecule type" value="Genomic_DNA"/>
</dbReference>
<dbReference type="InterPro" id="IPR029058">
    <property type="entry name" value="AB_hydrolase_fold"/>
</dbReference>
<comment type="catalytic activity">
    <reaction evidence="1">
        <text>Hydrolysis of Pro-|-Xaa &gt;&gt; Ala-|-Xaa in oligopeptides.</text>
        <dbReference type="EC" id="3.4.21.26"/>
    </reaction>
</comment>
<dbReference type="PANTHER" id="PTHR42881">
    <property type="entry name" value="PROLYL ENDOPEPTIDASE"/>
    <property type="match status" value="1"/>
</dbReference>
<dbReference type="GO" id="GO:0006508">
    <property type="term" value="P:proteolysis"/>
    <property type="evidence" value="ECO:0007669"/>
    <property type="project" value="UniProtKB-KW"/>
</dbReference>
<reference evidence="11 12" key="1">
    <citation type="journal article" date="2018" name="Mol. Biol. Evol.">
        <title>Broad Genomic Sampling Reveals a Smut Pathogenic Ancestry of the Fungal Clade Ustilaginomycotina.</title>
        <authorList>
            <person name="Kijpornyongpan T."/>
            <person name="Mondo S.J."/>
            <person name="Barry K."/>
            <person name="Sandor L."/>
            <person name="Lee J."/>
            <person name="Lipzen A."/>
            <person name="Pangilinan J."/>
            <person name="LaButti K."/>
            <person name="Hainaut M."/>
            <person name="Henrissat B."/>
            <person name="Grigoriev I.V."/>
            <person name="Spatafora J.W."/>
            <person name="Aime M.C."/>
        </authorList>
    </citation>
    <scope>NUCLEOTIDE SEQUENCE [LARGE SCALE GENOMIC DNA]</scope>
    <source>
        <strain evidence="11 12">MCA 3882</strain>
    </source>
</reference>
<feature type="domain" description="Peptidase S9A N-terminal" evidence="10">
    <location>
        <begin position="58"/>
        <end position="492"/>
    </location>
</feature>
<comment type="similarity">
    <text evidence="2 7">Belongs to the peptidase S9A family.</text>
</comment>
<accession>A0A316VBR2</accession>
<keyword evidence="12" id="KW-1185">Reference proteome</keyword>
<sequence length="781" mass="85356">MRSSLIQAFVGLAFATFIGVESANAPGAPFWNPKQNPYPSVKRVDKTFTYRSAKAKGNVTVADPYNWLEQPLATDAGVKGFVDDQTKLLDSYLAKCTDRKAIEQSIRDGFAYDGYSDIDFVSNAAKPFYTYTLKRAGEDQATWYVATPEEMQAAVKSKFTVPPGKKFLEEAYLSPNKTATIANWQTSLDGKYFAYLVSDSGSQVSTWFVRTFDKPLLSGGPNSPLGGDGALPDVIPNADYQLSWSADNTAFFYTGTLPSDAGSNTDIGSSVRYHVMGTAYEKDITVVKAEPQSATGNNNIWGFVISQDNKWFILGGATGTDNKARMYATRLEGQQVSDKMKWISVAPSYDYQMSALNVIDDILYVQTDLNALDSRIAKTKLDFSKARQVTNLNDLKEKLPLTTVIPEVKKAQLTSAAVFNTDKLIILYTTNGYAVAKLYYLKTGTFIRQVISNERAGGVYALTPPSKGKSIKLIVNSLTSPLKIYDITMQGTKFVETLWLSVNIKGTRPEDYTTETKFATSKDGTKVPYLVISRKGTPKNGKGAAYMHVFGSYGYTQVNYYDPALFSWLNSYGGFIVFGSPRGGGDCGNEWHVAGQDHKKQKTFEDVIAIADDLVKQKYAAPGKVIGDGGAAGAIAITAAANQSPSSFGVLLGVRPVLDYFLRKRSRGGAEQTDEFGDVDDPVDFDYVRAWSPLQNIPTKGDYPAVLMTPGAGDDQVVPAHSFKFLAEVQHDHPNNPLPLLLYLVPNGGLDNYGHSTQSAVDEGSRQHCVAQLALGLERTK</sequence>
<dbReference type="GeneID" id="37023475"/>
<dbReference type="GO" id="GO:0004252">
    <property type="term" value="F:serine-type endopeptidase activity"/>
    <property type="evidence" value="ECO:0007669"/>
    <property type="project" value="UniProtKB-UniRule"/>
</dbReference>
<dbReference type="OrthoDB" id="248387at2759"/>
<evidence type="ECO:0000256" key="1">
    <source>
        <dbReference type="ARBA" id="ARBA00001070"/>
    </source>
</evidence>
<dbReference type="InterPro" id="IPR001375">
    <property type="entry name" value="Peptidase_S9_cat"/>
</dbReference>
<dbReference type="InParanoid" id="A0A316VBR2"/>
<dbReference type="GO" id="GO:0070012">
    <property type="term" value="F:oligopeptidase activity"/>
    <property type="evidence" value="ECO:0007669"/>
    <property type="project" value="TreeGrafter"/>
</dbReference>
<evidence type="ECO:0000256" key="6">
    <source>
        <dbReference type="ARBA" id="ARBA00022825"/>
    </source>
</evidence>
<evidence type="ECO:0000256" key="7">
    <source>
        <dbReference type="RuleBase" id="RU368024"/>
    </source>
</evidence>
<evidence type="ECO:0000256" key="3">
    <source>
        <dbReference type="ARBA" id="ARBA00011245"/>
    </source>
</evidence>
<organism evidence="11 12">
    <name type="scientific">Meira miltonrushii</name>
    <dbReference type="NCBI Taxonomy" id="1280837"/>
    <lineage>
        <taxon>Eukaryota</taxon>
        <taxon>Fungi</taxon>
        <taxon>Dikarya</taxon>
        <taxon>Basidiomycota</taxon>
        <taxon>Ustilaginomycotina</taxon>
        <taxon>Exobasidiomycetes</taxon>
        <taxon>Exobasidiales</taxon>
        <taxon>Brachybasidiaceae</taxon>
        <taxon>Meira</taxon>
    </lineage>
</organism>
<feature type="domain" description="Peptidase S9 prolyl oligopeptidase catalytic" evidence="9">
    <location>
        <begin position="566"/>
        <end position="733"/>
    </location>
</feature>
<evidence type="ECO:0000256" key="8">
    <source>
        <dbReference type="SAM" id="SignalP"/>
    </source>
</evidence>
<feature type="chain" id="PRO_5016440754" description="Prolyl endopeptidase" evidence="8">
    <location>
        <begin position="24"/>
        <end position="781"/>
    </location>
</feature>
<dbReference type="InterPro" id="IPR002470">
    <property type="entry name" value="Peptidase_S9A"/>
</dbReference>
<evidence type="ECO:0000313" key="11">
    <source>
        <dbReference type="EMBL" id="PWN35002.1"/>
    </source>
</evidence>
<dbReference type="SUPFAM" id="SSF50993">
    <property type="entry name" value="Peptidase/esterase 'gauge' domain"/>
    <property type="match status" value="1"/>
</dbReference>
<dbReference type="AlphaFoldDB" id="A0A316VBR2"/>
<dbReference type="InterPro" id="IPR023302">
    <property type="entry name" value="Pept_S9A_N"/>
</dbReference>
<comment type="subunit">
    <text evidence="3">Monomer.</text>
</comment>
<dbReference type="PRINTS" id="PR00862">
    <property type="entry name" value="PROLIGOPTASE"/>
</dbReference>
<dbReference type="Pfam" id="PF00326">
    <property type="entry name" value="Peptidase_S9"/>
    <property type="match status" value="1"/>
</dbReference>
<evidence type="ECO:0000259" key="10">
    <source>
        <dbReference type="Pfam" id="PF02897"/>
    </source>
</evidence>
<dbReference type="GO" id="GO:0005829">
    <property type="term" value="C:cytosol"/>
    <property type="evidence" value="ECO:0007669"/>
    <property type="project" value="TreeGrafter"/>
</dbReference>
<dbReference type="Pfam" id="PF02897">
    <property type="entry name" value="Peptidase_S9_N"/>
    <property type="match status" value="1"/>
</dbReference>
<evidence type="ECO:0000259" key="9">
    <source>
        <dbReference type="Pfam" id="PF00326"/>
    </source>
</evidence>
<keyword evidence="5 7" id="KW-0378">Hydrolase</keyword>
<dbReference type="SUPFAM" id="SSF53474">
    <property type="entry name" value="alpha/beta-Hydrolases"/>
    <property type="match status" value="1"/>
</dbReference>
<evidence type="ECO:0000256" key="5">
    <source>
        <dbReference type="ARBA" id="ARBA00022801"/>
    </source>
</evidence>
<protein>
    <recommendedName>
        <fullName evidence="7">Prolyl endopeptidase</fullName>
        <ecNumber evidence="7">3.4.21.-</ecNumber>
    </recommendedName>
</protein>
<dbReference type="PANTHER" id="PTHR42881:SF2">
    <property type="entry name" value="PROLYL ENDOPEPTIDASE"/>
    <property type="match status" value="1"/>
</dbReference>
<dbReference type="RefSeq" id="XP_025355304.1">
    <property type="nucleotide sequence ID" value="XM_025501694.1"/>
</dbReference>
<dbReference type="InterPro" id="IPR051167">
    <property type="entry name" value="Prolyl_oligopep/macrocyclase"/>
</dbReference>
<gene>
    <name evidence="11" type="ORF">FA14DRAFT_189023</name>
</gene>
<dbReference type="EC" id="3.4.21.-" evidence="7"/>
<keyword evidence="4 7" id="KW-0645">Protease</keyword>
<keyword evidence="8" id="KW-0732">Signal</keyword>
<feature type="signal peptide" evidence="8">
    <location>
        <begin position="1"/>
        <end position="23"/>
    </location>
</feature>
<dbReference type="Gene3D" id="3.40.50.1820">
    <property type="entry name" value="alpha/beta hydrolase"/>
    <property type="match status" value="1"/>
</dbReference>
<evidence type="ECO:0000256" key="2">
    <source>
        <dbReference type="ARBA" id="ARBA00005228"/>
    </source>
</evidence>
<dbReference type="Proteomes" id="UP000245771">
    <property type="component" value="Unassembled WGS sequence"/>
</dbReference>
<evidence type="ECO:0000313" key="12">
    <source>
        <dbReference type="Proteomes" id="UP000245771"/>
    </source>
</evidence>
<evidence type="ECO:0000256" key="4">
    <source>
        <dbReference type="ARBA" id="ARBA00022670"/>
    </source>
</evidence>
<proteinExistence type="inferred from homology"/>